<dbReference type="EMBL" id="CP045529">
    <property type="protein sequence ID" value="QFU97828.1"/>
    <property type="molecule type" value="Genomic_DNA"/>
</dbReference>
<keyword evidence="5" id="KW-1185">Reference proteome</keyword>
<organism evidence="4 5">
    <name type="scientific">Luteimicrobium xylanilyticum</name>
    <dbReference type="NCBI Taxonomy" id="1133546"/>
    <lineage>
        <taxon>Bacteria</taxon>
        <taxon>Bacillati</taxon>
        <taxon>Actinomycetota</taxon>
        <taxon>Actinomycetes</taxon>
        <taxon>Micrococcales</taxon>
        <taxon>Luteimicrobium</taxon>
    </lineage>
</organism>
<accession>A0A5P9Q8R2</accession>
<proteinExistence type="inferred from homology"/>
<feature type="compositionally biased region" description="Gly residues" evidence="3">
    <location>
        <begin position="13"/>
        <end position="28"/>
    </location>
</feature>
<dbReference type="SUPFAM" id="SSF51735">
    <property type="entry name" value="NAD(P)-binding Rossmann-fold domains"/>
    <property type="match status" value="1"/>
</dbReference>
<dbReference type="PANTHER" id="PTHR42901:SF1">
    <property type="entry name" value="ALCOHOL DEHYDROGENASE"/>
    <property type="match status" value="1"/>
</dbReference>
<dbReference type="OrthoDB" id="9775296at2"/>
<evidence type="ECO:0000313" key="4">
    <source>
        <dbReference type="EMBL" id="QFU97828.1"/>
    </source>
</evidence>
<reference evidence="4 5" key="1">
    <citation type="submission" date="2019-10" db="EMBL/GenBank/DDBJ databases">
        <title>Genome sequence of Luteimicrobium xylanilyticum HY-24.</title>
        <authorList>
            <person name="Kim D.Y."/>
            <person name="Park H.-Y."/>
        </authorList>
    </citation>
    <scope>NUCLEOTIDE SEQUENCE [LARGE SCALE GENOMIC DNA]</scope>
    <source>
        <strain evidence="4 5">HY-24</strain>
    </source>
</reference>
<evidence type="ECO:0000256" key="1">
    <source>
        <dbReference type="ARBA" id="ARBA00006484"/>
    </source>
</evidence>
<dbReference type="AlphaFoldDB" id="A0A5P9Q8R2"/>
<evidence type="ECO:0000256" key="3">
    <source>
        <dbReference type="SAM" id="MobiDB-lite"/>
    </source>
</evidence>
<name>A0A5P9Q8R2_9MICO</name>
<protein>
    <submittedName>
        <fullName evidence="4">Putative oxidoreductase</fullName>
    </submittedName>
</protein>
<dbReference type="GO" id="GO:0016616">
    <property type="term" value="F:oxidoreductase activity, acting on the CH-OH group of donors, NAD or NADP as acceptor"/>
    <property type="evidence" value="ECO:0007669"/>
    <property type="project" value="UniProtKB-ARBA"/>
</dbReference>
<dbReference type="FunFam" id="3.40.50.720:FF:000047">
    <property type="entry name" value="NADP-dependent L-serine/L-allo-threonine dehydrogenase"/>
    <property type="match status" value="1"/>
</dbReference>
<dbReference type="Proteomes" id="UP000326702">
    <property type="component" value="Chromosome"/>
</dbReference>
<evidence type="ECO:0000313" key="5">
    <source>
        <dbReference type="Proteomes" id="UP000326702"/>
    </source>
</evidence>
<evidence type="ECO:0000256" key="2">
    <source>
        <dbReference type="ARBA" id="ARBA00023002"/>
    </source>
</evidence>
<dbReference type="InterPro" id="IPR002347">
    <property type="entry name" value="SDR_fam"/>
</dbReference>
<dbReference type="PRINTS" id="PR00081">
    <property type="entry name" value="GDHRDH"/>
</dbReference>
<dbReference type="Pfam" id="PF00106">
    <property type="entry name" value="adh_short"/>
    <property type="match status" value="1"/>
</dbReference>
<sequence>MTEDLAAGRAANAGGGTATTGSGGGAGPYGRARRAVVTGASSGIGAASVAALRADGWAVVAVARREDRLREVADRTGATYVVADVTSDDDVARLVEQVVTAGPVDALVNVAGGALGVDPVAQADLDQWRRMYELNVLGTVRMVQEFLPALRDAEGTVAVITSTAAHEPYEGGGGYVAAKTAERVVARTLRFELVGEPVRVIDIAPGMVQTEEFSLVRYGGNQAKADAVYAGVPGPLTAEDVAEAVRWTLSLPPHVDVDELVIRPRAQASAQRVDRHP</sequence>
<dbReference type="PANTHER" id="PTHR42901">
    <property type="entry name" value="ALCOHOL DEHYDROGENASE"/>
    <property type="match status" value="1"/>
</dbReference>
<keyword evidence="2" id="KW-0560">Oxidoreductase</keyword>
<feature type="region of interest" description="Disordered" evidence="3">
    <location>
        <begin position="1"/>
        <end position="28"/>
    </location>
</feature>
<dbReference type="Gene3D" id="3.40.50.720">
    <property type="entry name" value="NAD(P)-binding Rossmann-like Domain"/>
    <property type="match status" value="1"/>
</dbReference>
<comment type="similarity">
    <text evidence="1">Belongs to the short-chain dehydrogenases/reductases (SDR) family.</text>
</comment>
<dbReference type="InterPro" id="IPR036291">
    <property type="entry name" value="NAD(P)-bd_dom_sf"/>
</dbReference>
<gene>
    <name evidence="4" type="ORF">KDY119_01334</name>
</gene>
<dbReference type="RefSeq" id="WP_153022092.1">
    <property type="nucleotide sequence ID" value="NZ_BAABIH010000012.1"/>
</dbReference>
<dbReference type="KEGG" id="lxl:KDY119_01334"/>